<reference evidence="2 3" key="1">
    <citation type="submission" date="2021-06" db="EMBL/GenBank/DDBJ databases">
        <authorList>
            <person name="Palmer J.M."/>
        </authorList>
    </citation>
    <scope>NUCLEOTIDE SEQUENCE [LARGE SCALE GENOMIC DNA]</scope>
    <source>
        <strain evidence="3">if_2019</strain>
        <tissue evidence="2">Muscle</tissue>
    </source>
</reference>
<comment type="caution">
    <text evidence="2">The sequence shown here is derived from an EMBL/GenBank/DDBJ whole genome shotgun (WGS) entry which is preliminary data.</text>
</comment>
<evidence type="ECO:0000313" key="2">
    <source>
        <dbReference type="EMBL" id="MEQ2221202.1"/>
    </source>
</evidence>
<organism evidence="2 3">
    <name type="scientific">Ilyodon furcidens</name>
    <name type="common">goldbreast splitfin</name>
    <dbReference type="NCBI Taxonomy" id="33524"/>
    <lineage>
        <taxon>Eukaryota</taxon>
        <taxon>Metazoa</taxon>
        <taxon>Chordata</taxon>
        <taxon>Craniata</taxon>
        <taxon>Vertebrata</taxon>
        <taxon>Euteleostomi</taxon>
        <taxon>Actinopterygii</taxon>
        <taxon>Neopterygii</taxon>
        <taxon>Teleostei</taxon>
        <taxon>Neoteleostei</taxon>
        <taxon>Acanthomorphata</taxon>
        <taxon>Ovalentaria</taxon>
        <taxon>Atherinomorphae</taxon>
        <taxon>Cyprinodontiformes</taxon>
        <taxon>Goodeidae</taxon>
        <taxon>Ilyodon</taxon>
    </lineage>
</organism>
<gene>
    <name evidence="2" type="ORF">ILYODFUR_013360</name>
</gene>
<keyword evidence="3" id="KW-1185">Reference proteome</keyword>
<feature type="region of interest" description="Disordered" evidence="1">
    <location>
        <begin position="69"/>
        <end position="104"/>
    </location>
</feature>
<dbReference type="Proteomes" id="UP001482620">
    <property type="component" value="Unassembled WGS sequence"/>
</dbReference>
<protein>
    <submittedName>
        <fullName evidence="2">Uncharacterized protein</fullName>
    </submittedName>
</protein>
<proteinExistence type="predicted"/>
<dbReference type="EMBL" id="JAHRIQ010001081">
    <property type="protein sequence ID" value="MEQ2221202.1"/>
    <property type="molecule type" value="Genomic_DNA"/>
</dbReference>
<evidence type="ECO:0000313" key="3">
    <source>
        <dbReference type="Proteomes" id="UP001482620"/>
    </source>
</evidence>
<evidence type="ECO:0000256" key="1">
    <source>
        <dbReference type="SAM" id="MobiDB-lite"/>
    </source>
</evidence>
<accession>A0ABV0SMJ6</accession>
<sequence length="104" mass="11636">MKNTKNYAFRDDMREDLILIFHLALNVAGAQQWRRSKTHNPCSEALAVEAGCRWFESRSVDLCSSLHPFPVSSQSDNEEKKKATSAADTGSREEKVPAGFNMSS</sequence>
<name>A0ABV0SMJ6_9TELE</name>